<sequence>MLGLMEGGITWLCWINFTSQLDRQLSCGREGSSELPYGFITARTDETRLELMRNSGTVGLSQYSQTILEGRFYLTYKKSAILLTTIASSLPLWSNMSRNSNK</sequence>
<name>A0A101LW19_PICGL</name>
<keyword evidence="1" id="KW-0496">Mitochondrion</keyword>
<geneLocation type="mitochondrion" evidence="1"/>
<evidence type="ECO:0000313" key="1">
    <source>
        <dbReference type="EMBL" id="KUM46389.1"/>
    </source>
</evidence>
<accession>A0A101LW19</accession>
<reference evidence="1" key="1">
    <citation type="journal article" date="2015" name="Genome Biol. Evol.">
        <title>Organellar Genomes of White Spruce (Picea glauca): Assembly and Annotation.</title>
        <authorList>
            <person name="Jackman S.D."/>
            <person name="Warren R.L."/>
            <person name="Gibb E.A."/>
            <person name="Vandervalk B.P."/>
            <person name="Mohamadi H."/>
            <person name="Chu J."/>
            <person name="Raymond A."/>
            <person name="Pleasance S."/>
            <person name="Coope R."/>
            <person name="Wildung M.R."/>
            <person name="Ritland C.E."/>
            <person name="Bousquet J."/>
            <person name="Jones S.J."/>
            <person name="Bohlmann J."/>
            <person name="Birol I."/>
        </authorList>
    </citation>
    <scope>NUCLEOTIDE SEQUENCE [LARGE SCALE GENOMIC DNA]</scope>
    <source>
        <tissue evidence="1">Flushing bud</tissue>
    </source>
</reference>
<protein>
    <submittedName>
        <fullName evidence="1">Uncharacterized protein</fullName>
    </submittedName>
</protein>
<gene>
    <name evidence="1" type="ORF">ABT39_MTgene1488</name>
</gene>
<dbReference type="EMBL" id="LKAM01000011">
    <property type="protein sequence ID" value="KUM46389.1"/>
    <property type="molecule type" value="Genomic_DNA"/>
</dbReference>
<comment type="caution">
    <text evidence="1">The sequence shown here is derived from an EMBL/GenBank/DDBJ whole genome shotgun (WGS) entry which is preliminary data.</text>
</comment>
<dbReference type="AlphaFoldDB" id="A0A101LW19"/>
<proteinExistence type="predicted"/>
<organism evidence="1">
    <name type="scientific">Picea glauca</name>
    <name type="common">White spruce</name>
    <name type="synonym">Pinus glauca</name>
    <dbReference type="NCBI Taxonomy" id="3330"/>
    <lineage>
        <taxon>Eukaryota</taxon>
        <taxon>Viridiplantae</taxon>
        <taxon>Streptophyta</taxon>
        <taxon>Embryophyta</taxon>
        <taxon>Tracheophyta</taxon>
        <taxon>Spermatophyta</taxon>
        <taxon>Pinopsida</taxon>
        <taxon>Pinidae</taxon>
        <taxon>Conifers I</taxon>
        <taxon>Pinales</taxon>
        <taxon>Pinaceae</taxon>
        <taxon>Picea</taxon>
    </lineage>
</organism>